<dbReference type="SMART" id="SM00244">
    <property type="entry name" value="PHB"/>
    <property type="match status" value="1"/>
</dbReference>
<dbReference type="Pfam" id="PF01145">
    <property type="entry name" value="Band_7"/>
    <property type="match status" value="1"/>
</dbReference>
<evidence type="ECO:0000256" key="1">
    <source>
        <dbReference type="ARBA" id="ARBA00004273"/>
    </source>
</evidence>
<proteinExistence type="inferred from homology"/>
<dbReference type="GO" id="GO:0008406">
    <property type="term" value="P:gonad development"/>
    <property type="evidence" value="ECO:0007669"/>
    <property type="project" value="UniProtKB-ARBA"/>
</dbReference>
<dbReference type="GO" id="GO:0048477">
    <property type="term" value="P:oogenesis"/>
    <property type="evidence" value="ECO:0007669"/>
    <property type="project" value="UniProtKB-ARBA"/>
</dbReference>
<dbReference type="AlphaFoldDB" id="A0A2A2KKP4"/>
<keyword evidence="3 7" id="KW-0999">Mitochondrion inner membrane</keyword>
<evidence type="ECO:0000256" key="3">
    <source>
        <dbReference type="ARBA" id="ARBA00022792"/>
    </source>
</evidence>
<dbReference type="GO" id="GO:0007283">
    <property type="term" value="P:spermatogenesis"/>
    <property type="evidence" value="ECO:0007669"/>
    <property type="project" value="UniProtKB-ARBA"/>
</dbReference>
<evidence type="ECO:0000256" key="5">
    <source>
        <dbReference type="ARBA" id="ARBA00023136"/>
    </source>
</evidence>
<protein>
    <recommendedName>
        <fullName evidence="7">Prohibitin</fullName>
    </recommendedName>
</protein>
<evidence type="ECO:0000256" key="6">
    <source>
        <dbReference type="ARBA" id="ARBA00062420"/>
    </source>
</evidence>
<dbReference type="GO" id="GO:0040018">
    <property type="term" value="P:positive regulation of multicellular organism growth"/>
    <property type="evidence" value="ECO:0007669"/>
    <property type="project" value="UniProtKB-ARBA"/>
</dbReference>
<dbReference type="GO" id="GO:0002082">
    <property type="term" value="P:regulation of oxidative phosphorylation"/>
    <property type="evidence" value="ECO:0007669"/>
    <property type="project" value="UniProtKB-ARBA"/>
</dbReference>
<dbReference type="InterPro" id="IPR001107">
    <property type="entry name" value="Band_7"/>
</dbReference>
<dbReference type="InterPro" id="IPR000163">
    <property type="entry name" value="Prohibitin"/>
</dbReference>
<evidence type="ECO:0000259" key="8">
    <source>
        <dbReference type="SMART" id="SM00244"/>
    </source>
</evidence>
<organism evidence="9 10">
    <name type="scientific">Diploscapter pachys</name>
    <dbReference type="NCBI Taxonomy" id="2018661"/>
    <lineage>
        <taxon>Eukaryota</taxon>
        <taxon>Metazoa</taxon>
        <taxon>Ecdysozoa</taxon>
        <taxon>Nematoda</taxon>
        <taxon>Chromadorea</taxon>
        <taxon>Rhabditida</taxon>
        <taxon>Rhabditina</taxon>
        <taxon>Rhabditomorpha</taxon>
        <taxon>Rhabditoidea</taxon>
        <taxon>Rhabditidae</taxon>
        <taxon>Diploscapter</taxon>
    </lineage>
</organism>
<dbReference type="GO" id="GO:0006979">
    <property type="term" value="P:response to oxidative stress"/>
    <property type="evidence" value="ECO:0007669"/>
    <property type="project" value="UniProtKB-ARBA"/>
</dbReference>
<comment type="subunit">
    <text evidence="6">High molecular weight complex that consist of phb-1 and phb-2.</text>
</comment>
<evidence type="ECO:0000256" key="2">
    <source>
        <dbReference type="ARBA" id="ARBA00009658"/>
    </source>
</evidence>
<reference evidence="9 10" key="1">
    <citation type="journal article" date="2017" name="Curr. Biol.">
        <title>Genome architecture and evolution of a unichromosomal asexual nematode.</title>
        <authorList>
            <person name="Fradin H."/>
            <person name="Zegar C."/>
            <person name="Gutwein M."/>
            <person name="Lucas J."/>
            <person name="Kovtun M."/>
            <person name="Corcoran D."/>
            <person name="Baugh L.R."/>
            <person name="Kiontke K."/>
            <person name="Gunsalus K."/>
            <person name="Fitch D.H."/>
            <person name="Piano F."/>
        </authorList>
    </citation>
    <scope>NUCLEOTIDE SEQUENCE [LARGE SCALE GENOMIC DNA]</scope>
    <source>
        <strain evidence="9">PF1309</strain>
    </source>
</reference>
<dbReference type="OrthoDB" id="275637at2759"/>
<dbReference type="PRINTS" id="PR00679">
    <property type="entry name" value="PROHIBITIN"/>
</dbReference>
<evidence type="ECO:0000313" key="9">
    <source>
        <dbReference type="EMBL" id="PAV74448.1"/>
    </source>
</evidence>
<comment type="similarity">
    <text evidence="2 7">Belongs to the prohibitin family.</text>
</comment>
<keyword evidence="4" id="KW-0496">Mitochondrion</keyword>
<dbReference type="GO" id="GO:0005743">
    <property type="term" value="C:mitochondrial inner membrane"/>
    <property type="evidence" value="ECO:0007669"/>
    <property type="project" value="UniProtKB-SubCell"/>
</dbReference>
<comment type="caution">
    <text evidence="9">The sequence shown here is derived from an EMBL/GenBank/DDBJ whole genome shotgun (WGS) entry which is preliminary data.</text>
</comment>
<dbReference type="STRING" id="2018661.A0A2A2KKP4"/>
<dbReference type="InterPro" id="IPR036013">
    <property type="entry name" value="Band_7/SPFH_dom_sf"/>
</dbReference>
<dbReference type="GO" id="GO:0043051">
    <property type="term" value="P:regulation of nematode pharyngeal pumping"/>
    <property type="evidence" value="ECO:0007669"/>
    <property type="project" value="UniProtKB-ARBA"/>
</dbReference>
<dbReference type="GO" id="GO:0007005">
    <property type="term" value="P:mitochondrion organization"/>
    <property type="evidence" value="ECO:0007669"/>
    <property type="project" value="TreeGrafter"/>
</dbReference>
<gene>
    <name evidence="9" type="ORF">WR25_02438</name>
</gene>
<evidence type="ECO:0000313" key="10">
    <source>
        <dbReference type="Proteomes" id="UP000218231"/>
    </source>
</evidence>
<feature type="domain" description="Band 7" evidence="8">
    <location>
        <begin position="39"/>
        <end position="200"/>
    </location>
</feature>
<dbReference type="Proteomes" id="UP000218231">
    <property type="component" value="Unassembled WGS sequence"/>
</dbReference>
<keyword evidence="10" id="KW-1185">Reference proteome</keyword>
<name>A0A2A2KKP4_9BILA</name>
<evidence type="ECO:0000256" key="4">
    <source>
        <dbReference type="ARBA" id="ARBA00023128"/>
    </source>
</evidence>
<keyword evidence="5" id="KW-0472">Membrane</keyword>
<accession>A0A2A2KKP4</accession>
<dbReference type="PANTHER" id="PTHR23222:SF1">
    <property type="entry name" value="PROHIBITIN-2"/>
    <property type="match status" value="1"/>
</dbReference>
<sequence length="243" mass="26934">MDKKGQEAMKNAMKNAKGAGLGVGLVATAGAIAYGVAQAMFTVEAGHRAVMFNRIGGLSDEVYKEGLHFRIPWFQYPVVYDIRARPNQIRSPTGSKDLQIVNIGLRVLSRPNPEQLVKIYRTLGQNWEERVLPSICNDVLKGVVAKFNASQLITQRQQVSHMVRKALMERALDFNIILDDVSITELAFSAQYSAAVESKQVAAQEAQRASFFVERAKQQKQEKIVQAEGEAESAKLASFTISY</sequence>
<evidence type="ECO:0000256" key="7">
    <source>
        <dbReference type="RuleBase" id="RU366048"/>
    </source>
</evidence>
<dbReference type="GO" id="GO:0030421">
    <property type="term" value="P:defecation"/>
    <property type="evidence" value="ECO:0007669"/>
    <property type="project" value="UniProtKB-ARBA"/>
</dbReference>
<dbReference type="Gene3D" id="3.30.479.30">
    <property type="entry name" value="Band 7 domain"/>
    <property type="match status" value="1"/>
</dbReference>
<dbReference type="EMBL" id="LIAE01008330">
    <property type="protein sequence ID" value="PAV74448.1"/>
    <property type="molecule type" value="Genomic_DNA"/>
</dbReference>
<dbReference type="FunFam" id="3.30.479.30:FF:000001">
    <property type="entry name" value="Prohibitin 2"/>
    <property type="match status" value="1"/>
</dbReference>
<dbReference type="PANTHER" id="PTHR23222">
    <property type="entry name" value="PROHIBITIN"/>
    <property type="match status" value="1"/>
</dbReference>
<comment type="subcellular location">
    <subcellularLocation>
        <location evidence="1 7">Mitochondrion inner membrane</location>
    </subcellularLocation>
</comment>
<dbReference type="SUPFAM" id="SSF117892">
    <property type="entry name" value="Band 7/SPFH domain"/>
    <property type="match status" value="1"/>
</dbReference>
<dbReference type="CDD" id="cd03401">
    <property type="entry name" value="SPFH_prohibitin"/>
    <property type="match status" value="1"/>
</dbReference>
<dbReference type="GO" id="GO:0009792">
    <property type="term" value="P:embryo development ending in birth or egg hatching"/>
    <property type="evidence" value="ECO:0007669"/>
    <property type="project" value="UniProtKB-ARBA"/>
</dbReference>